<dbReference type="RefSeq" id="WP_074983811.1">
    <property type="nucleotide sequence ID" value="NZ_BGPP01000007.1"/>
</dbReference>
<evidence type="ECO:0000256" key="1">
    <source>
        <dbReference type="SAM" id="Phobius"/>
    </source>
</evidence>
<dbReference type="InterPro" id="IPR052959">
    <property type="entry name" value="Inner_membrane_assoc"/>
</dbReference>
<keyword evidence="3" id="KW-1185">Reference proteome</keyword>
<proteinExistence type="predicted"/>
<evidence type="ECO:0000313" key="2">
    <source>
        <dbReference type="EMBL" id="SFD56719.1"/>
    </source>
</evidence>
<keyword evidence="1" id="KW-0472">Membrane</keyword>
<organism evidence="2 3">
    <name type="scientific">Pseudomonas citronellolis</name>
    <dbReference type="NCBI Taxonomy" id="53408"/>
    <lineage>
        <taxon>Bacteria</taxon>
        <taxon>Pseudomonadati</taxon>
        <taxon>Pseudomonadota</taxon>
        <taxon>Gammaproteobacteria</taxon>
        <taxon>Pseudomonadales</taxon>
        <taxon>Pseudomonadaceae</taxon>
        <taxon>Pseudomonas</taxon>
    </lineage>
</organism>
<dbReference type="InterPro" id="IPR007436">
    <property type="entry name" value="DUF485"/>
</dbReference>
<dbReference type="PANTHER" id="PTHR38598">
    <property type="entry name" value="INNER MEMBRANE PROTEIN YJCH"/>
    <property type="match status" value="1"/>
</dbReference>
<dbReference type="AlphaFoldDB" id="A0AAQ1KJJ8"/>
<name>A0AAQ1KJJ8_9PSED</name>
<dbReference type="PANTHER" id="PTHR38598:SF1">
    <property type="entry name" value="INNER MEMBRANE PROTEIN YJCH"/>
    <property type="match status" value="1"/>
</dbReference>
<dbReference type="Proteomes" id="UP000183385">
    <property type="component" value="Unassembled WGS sequence"/>
</dbReference>
<feature type="transmembrane region" description="Helical" evidence="1">
    <location>
        <begin position="71"/>
        <end position="89"/>
    </location>
</feature>
<protein>
    <submittedName>
        <fullName evidence="2">Uncharacterized membrane protein, DUF485 family</fullName>
    </submittedName>
</protein>
<keyword evidence="1" id="KW-1133">Transmembrane helix</keyword>
<sequence length="109" mass="12494">MTIPPKSHTDHYRRIRQDPKFIALSRARGRTSWWLTIVVLSGYFLFMGVAASDPQLLHRPLYPSSHISLGIPLGALLIVAGWSLTGWYVHRANNHYDRLNQSIIQESQE</sequence>
<gene>
    <name evidence="2" type="ORF">SAMN05216577_12941</name>
</gene>
<dbReference type="EMBL" id="FOLS01000029">
    <property type="protein sequence ID" value="SFD56719.1"/>
    <property type="molecule type" value="Genomic_DNA"/>
</dbReference>
<accession>A0AAQ1KJJ8</accession>
<feature type="transmembrane region" description="Helical" evidence="1">
    <location>
        <begin position="33"/>
        <end position="51"/>
    </location>
</feature>
<comment type="caution">
    <text evidence="2">The sequence shown here is derived from an EMBL/GenBank/DDBJ whole genome shotgun (WGS) entry which is preliminary data.</text>
</comment>
<dbReference type="Pfam" id="PF04341">
    <property type="entry name" value="DUF485"/>
    <property type="match status" value="1"/>
</dbReference>
<reference evidence="2 3" key="1">
    <citation type="submission" date="2016-10" db="EMBL/GenBank/DDBJ databases">
        <authorList>
            <person name="Varghese N."/>
            <person name="Submissions S."/>
        </authorList>
    </citation>
    <scope>NUCLEOTIDE SEQUENCE [LARGE SCALE GENOMIC DNA]</scope>
    <source>
        <strain evidence="2 3">LMG 18378</strain>
    </source>
</reference>
<dbReference type="GO" id="GO:0005886">
    <property type="term" value="C:plasma membrane"/>
    <property type="evidence" value="ECO:0007669"/>
    <property type="project" value="TreeGrafter"/>
</dbReference>
<evidence type="ECO:0000313" key="3">
    <source>
        <dbReference type="Proteomes" id="UP000183385"/>
    </source>
</evidence>
<keyword evidence="1" id="KW-0812">Transmembrane</keyword>